<feature type="coiled-coil region" evidence="5">
    <location>
        <begin position="122"/>
        <end position="166"/>
    </location>
</feature>
<dbReference type="Proteomes" id="UP000028864">
    <property type="component" value="Unassembled WGS sequence"/>
</dbReference>
<evidence type="ECO:0000256" key="3">
    <source>
        <dbReference type="ARBA" id="ARBA00022729"/>
    </source>
</evidence>
<feature type="domain" description="Gram-positive cocci surface proteins LPxTG" evidence="8">
    <location>
        <begin position="369"/>
        <end position="406"/>
    </location>
</feature>
<evidence type="ECO:0000256" key="4">
    <source>
        <dbReference type="ARBA" id="ARBA00023088"/>
    </source>
</evidence>
<evidence type="ECO:0000259" key="8">
    <source>
        <dbReference type="PROSITE" id="PS50847"/>
    </source>
</evidence>
<keyword evidence="7" id="KW-0472">Membrane</keyword>
<feature type="transmembrane region" description="Helical" evidence="7">
    <location>
        <begin position="378"/>
        <end position="400"/>
    </location>
</feature>
<dbReference type="EMBL" id="LK021337">
    <property type="protein sequence ID" value="CDQ43155.1"/>
    <property type="molecule type" value="Genomic_DNA"/>
</dbReference>
<organism evidence="9 10">
    <name type="scientific">Mycolicibacterium neoaurum</name>
    <name type="common">Mycobacterium neoaurum</name>
    <dbReference type="NCBI Taxonomy" id="1795"/>
    <lineage>
        <taxon>Bacteria</taxon>
        <taxon>Bacillati</taxon>
        <taxon>Actinomycetota</taxon>
        <taxon>Actinomycetes</taxon>
        <taxon>Mycobacteriales</taxon>
        <taxon>Mycobacteriaceae</taxon>
        <taxon>Mycolicibacterium</taxon>
    </lineage>
</organism>
<accession>A0AAV2WFU9</accession>
<dbReference type="InterPro" id="IPR019931">
    <property type="entry name" value="LPXTG_anchor"/>
</dbReference>
<evidence type="ECO:0000313" key="9">
    <source>
        <dbReference type="EMBL" id="CDQ43155.1"/>
    </source>
</evidence>
<evidence type="ECO:0000256" key="6">
    <source>
        <dbReference type="SAM" id="MobiDB-lite"/>
    </source>
</evidence>
<keyword evidence="1" id="KW-0134">Cell wall</keyword>
<protein>
    <recommendedName>
        <fullName evidence="8">Gram-positive cocci surface proteins LPxTG domain-containing protein</fullName>
    </recommendedName>
</protein>
<keyword evidence="7" id="KW-0812">Transmembrane</keyword>
<name>A0AAV2WFU9_MYCNE</name>
<keyword evidence="2" id="KW-0964">Secreted</keyword>
<evidence type="ECO:0000256" key="7">
    <source>
        <dbReference type="SAM" id="Phobius"/>
    </source>
</evidence>
<reference evidence="9" key="1">
    <citation type="submission" date="2014-05" db="EMBL/GenBank/DDBJ databases">
        <authorList>
            <person name="Urmite Genomes"/>
        </authorList>
    </citation>
    <scope>NUCLEOTIDE SEQUENCE</scope>
    <source>
        <strain evidence="9">DSM 44074</strain>
    </source>
</reference>
<keyword evidence="3" id="KW-0732">Signal</keyword>
<evidence type="ECO:0000256" key="5">
    <source>
        <dbReference type="SAM" id="Coils"/>
    </source>
</evidence>
<keyword evidence="5" id="KW-0175">Coiled coil</keyword>
<reference evidence="9" key="2">
    <citation type="submission" date="2015-09" db="EMBL/GenBank/DDBJ databases">
        <title>Draft genome sequence of Mycobacterium neoaurum DSM 44074.</title>
        <authorList>
            <person name="Croce O."/>
            <person name="Robert C."/>
            <person name="Raoult D."/>
            <person name="Drancourt M."/>
        </authorList>
    </citation>
    <scope>NUCLEOTIDE SEQUENCE</scope>
    <source>
        <strain evidence="9">DSM 44074</strain>
    </source>
</reference>
<dbReference type="PROSITE" id="PS50847">
    <property type="entry name" value="GRAM_POS_ANCHORING"/>
    <property type="match status" value="1"/>
</dbReference>
<dbReference type="AlphaFoldDB" id="A0AAV2WFU9"/>
<keyword evidence="4" id="KW-0572">Peptidoglycan-anchor</keyword>
<proteinExistence type="predicted"/>
<evidence type="ECO:0000313" key="10">
    <source>
        <dbReference type="Proteomes" id="UP000028864"/>
    </source>
</evidence>
<sequence>MPATGEPATQQPRTEEARTETATPSSTVSESPGTGAPATSAPEKSATEKPAEATETTPAETTPAETTAETEQVEPMARVIETVKPAVLEAPADDLVLASKAAPVEVKPEPAKVEDLAALSSLVGLADERDRLAQERRELREDQRELREDQRQLRADQRELRADQRDWDNRVRQWSPDWVQYDEFYRPMIVNPYRDPVRIVYEYQNQPRVVTIPPLQRMVMYVADLAAYSFTAVVLNTVNTVVSTAVGVAVGSFFGGGFIPTIANIGAIAPPPPPPLFRYDNVPVQVRYSDAVYEPFRVQRIVDIGDDTRYGERRVLLDGATPAWGVWKQSAGGERMFEVHRTQQYPGLDEPREGPLPGDYRLRLAAEEAPATGSNQTLLITAAVACAVLSLGAVGGAALLGRRRRV</sequence>
<gene>
    <name evidence="9" type="ORF">BN1047_01018</name>
</gene>
<evidence type="ECO:0000256" key="2">
    <source>
        <dbReference type="ARBA" id="ARBA00022525"/>
    </source>
</evidence>
<feature type="compositionally biased region" description="Low complexity" evidence="6">
    <location>
        <begin position="53"/>
        <end position="70"/>
    </location>
</feature>
<keyword evidence="7" id="KW-1133">Transmembrane helix</keyword>
<evidence type="ECO:0000256" key="1">
    <source>
        <dbReference type="ARBA" id="ARBA00022512"/>
    </source>
</evidence>
<feature type="region of interest" description="Disordered" evidence="6">
    <location>
        <begin position="1"/>
        <end position="78"/>
    </location>
</feature>